<proteinExistence type="predicted"/>
<feature type="domain" description="Calcineurin-like phosphoesterase" evidence="1">
    <location>
        <begin position="3"/>
        <end position="192"/>
    </location>
</feature>
<accession>A0ABZ0RU62</accession>
<organism evidence="2 3">
    <name type="scientific">Lysinibacillus louembei</name>
    <dbReference type="NCBI Taxonomy" id="1470088"/>
    <lineage>
        <taxon>Bacteria</taxon>
        <taxon>Bacillati</taxon>
        <taxon>Bacillota</taxon>
        <taxon>Bacilli</taxon>
        <taxon>Bacillales</taxon>
        <taxon>Bacillaceae</taxon>
        <taxon>Lysinibacillus</taxon>
    </lineage>
</organism>
<reference evidence="2 3" key="1">
    <citation type="submission" date="2023-09" db="EMBL/GenBank/DDBJ databases">
        <authorList>
            <person name="Page C.A."/>
            <person name="Perez-Diaz I.M."/>
        </authorList>
    </citation>
    <scope>NUCLEOTIDE SEQUENCE [LARGE SCALE GENOMIC DNA]</scope>
    <source>
        <strain evidence="2 3">Ll15</strain>
    </source>
</reference>
<keyword evidence="3" id="KW-1185">Reference proteome</keyword>
<dbReference type="EMBL" id="CP137624">
    <property type="protein sequence ID" value="WPK10368.1"/>
    <property type="molecule type" value="Genomic_DNA"/>
</dbReference>
<dbReference type="RefSeq" id="WP_319835634.1">
    <property type="nucleotide sequence ID" value="NZ_CP137624.1"/>
</dbReference>
<dbReference type="InterPro" id="IPR004843">
    <property type="entry name" value="Calcineurin-like_PHP"/>
</dbReference>
<name>A0ABZ0RU62_9BACI</name>
<dbReference type="PANTHER" id="PTHR42850:SF4">
    <property type="entry name" value="ZINC-DEPENDENT ENDOPOLYPHOSPHATASE"/>
    <property type="match status" value="1"/>
</dbReference>
<dbReference type="InterPro" id="IPR006186">
    <property type="entry name" value="Ser/Thr-sp_prot-phosphatase"/>
</dbReference>
<dbReference type="SUPFAM" id="SSF56300">
    <property type="entry name" value="Metallo-dependent phosphatases"/>
    <property type="match status" value="1"/>
</dbReference>
<dbReference type="PRINTS" id="PR00114">
    <property type="entry name" value="STPHPHTASE"/>
</dbReference>
<dbReference type="InterPro" id="IPR050126">
    <property type="entry name" value="Ap4A_hydrolase"/>
</dbReference>
<dbReference type="Pfam" id="PF00149">
    <property type="entry name" value="Metallophos"/>
    <property type="match status" value="1"/>
</dbReference>
<dbReference type="InterPro" id="IPR029052">
    <property type="entry name" value="Metallo-depent_PP-like"/>
</dbReference>
<dbReference type="PANTHER" id="PTHR42850">
    <property type="entry name" value="METALLOPHOSPHOESTERASE"/>
    <property type="match status" value="1"/>
</dbReference>
<evidence type="ECO:0000313" key="3">
    <source>
        <dbReference type="Proteomes" id="UP001322664"/>
    </source>
</evidence>
<protein>
    <submittedName>
        <fullName evidence="2">Metallophosphoesterase family protein</fullName>
        <ecNumber evidence="2">3.1.-.-</ecNumber>
    </submittedName>
</protein>
<gene>
    <name evidence="2" type="ORF">R6U77_10530</name>
</gene>
<dbReference type="CDD" id="cd00144">
    <property type="entry name" value="MPP_PPP_family"/>
    <property type="match status" value="1"/>
</dbReference>
<dbReference type="GO" id="GO:0016787">
    <property type="term" value="F:hydrolase activity"/>
    <property type="evidence" value="ECO:0007669"/>
    <property type="project" value="UniProtKB-KW"/>
</dbReference>
<keyword evidence="2" id="KW-0378">Hydrolase</keyword>
<dbReference type="Proteomes" id="UP001322664">
    <property type="component" value="Chromosome"/>
</dbReference>
<evidence type="ECO:0000259" key="1">
    <source>
        <dbReference type="Pfam" id="PF00149"/>
    </source>
</evidence>
<dbReference type="Gene3D" id="3.60.21.10">
    <property type="match status" value="1"/>
</dbReference>
<sequence length="250" mass="28280">MEKVFVIADIHGHYSQLEKLLTQWRPEEEQLIFLGDYIDRGQESLAVLQKVKSLTEQGAIALTGNHEQLFLRWLADVEYTHYLGNNIGGTATITSFQQPEWTANTPEETAQNITQHYPELVQWMKALPLFYRWDQYFFVHGGIDPEKEDAAQTEPRDLIWIRDKFHHTPHVAKETVIFGHTPTPYLNEDGTGKLWISPCGKKIGLDGGVIMQGGQLNGIVLTQGTNEIIVHSVMGDHLTTVTKMLPATSC</sequence>
<evidence type="ECO:0000313" key="2">
    <source>
        <dbReference type="EMBL" id="WPK10368.1"/>
    </source>
</evidence>
<dbReference type="EC" id="3.1.-.-" evidence="2"/>